<feature type="transmembrane region" description="Helical" evidence="7">
    <location>
        <begin position="137"/>
        <end position="157"/>
    </location>
</feature>
<reference evidence="9 10" key="1">
    <citation type="submission" date="2017-07" db="EMBL/GenBank/DDBJ databases">
        <title>Genome sequencing and assembly of Paenibacillus rigui.</title>
        <authorList>
            <person name="Mayilraj S."/>
        </authorList>
    </citation>
    <scope>NUCLEOTIDE SEQUENCE [LARGE SCALE GENOMIC DNA]</scope>
    <source>
        <strain evidence="9 10">JCM 16352</strain>
    </source>
</reference>
<evidence type="ECO:0000256" key="3">
    <source>
        <dbReference type="ARBA" id="ARBA00022475"/>
    </source>
</evidence>
<dbReference type="GO" id="GO:0009246">
    <property type="term" value="P:enterobacterial common antigen biosynthetic process"/>
    <property type="evidence" value="ECO:0007669"/>
    <property type="project" value="TreeGrafter"/>
</dbReference>
<keyword evidence="10" id="KW-1185">Reference proteome</keyword>
<dbReference type="InterPro" id="IPR002656">
    <property type="entry name" value="Acyl_transf_3_dom"/>
</dbReference>
<comment type="subcellular location">
    <subcellularLocation>
        <location evidence="1">Cell membrane</location>
        <topology evidence="1">Multi-pass membrane protein</topology>
    </subcellularLocation>
</comment>
<keyword evidence="4 7" id="KW-0812">Transmembrane</keyword>
<feature type="transmembrane region" description="Helical" evidence="7">
    <location>
        <begin position="257"/>
        <end position="278"/>
    </location>
</feature>
<accession>A0A229ULL1</accession>
<evidence type="ECO:0000256" key="2">
    <source>
        <dbReference type="ARBA" id="ARBA00007400"/>
    </source>
</evidence>
<keyword evidence="9" id="KW-0808">Transferase</keyword>
<proteinExistence type="inferred from homology"/>
<evidence type="ECO:0000256" key="4">
    <source>
        <dbReference type="ARBA" id="ARBA00022692"/>
    </source>
</evidence>
<keyword evidence="6 7" id="KW-0472">Membrane</keyword>
<evidence type="ECO:0000256" key="7">
    <source>
        <dbReference type="SAM" id="Phobius"/>
    </source>
</evidence>
<evidence type="ECO:0000256" key="5">
    <source>
        <dbReference type="ARBA" id="ARBA00022989"/>
    </source>
</evidence>
<evidence type="ECO:0000313" key="10">
    <source>
        <dbReference type="Proteomes" id="UP000215509"/>
    </source>
</evidence>
<feature type="transmembrane region" description="Helical" evidence="7">
    <location>
        <begin position="224"/>
        <end position="245"/>
    </location>
</feature>
<dbReference type="OrthoDB" id="65129at2"/>
<feature type="transmembrane region" description="Helical" evidence="7">
    <location>
        <begin position="96"/>
        <end position="114"/>
    </location>
</feature>
<feature type="transmembrane region" description="Helical" evidence="7">
    <location>
        <begin position="193"/>
        <end position="212"/>
    </location>
</feature>
<keyword evidence="5 7" id="KW-1133">Transmembrane helix</keyword>
<feature type="domain" description="Acyltransferase 3" evidence="8">
    <location>
        <begin position="14"/>
        <end position="344"/>
    </location>
</feature>
<organism evidence="9 10">
    <name type="scientific">Paenibacillus rigui</name>
    <dbReference type="NCBI Taxonomy" id="554312"/>
    <lineage>
        <taxon>Bacteria</taxon>
        <taxon>Bacillati</taxon>
        <taxon>Bacillota</taxon>
        <taxon>Bacilli</taxon>
        <taxon>Bacillales</taxon>
        <taxon>Paenibacillaceae</taxon>
        <taxon>Paenibacillus</taxon>
    </lineage>
</organism>
<protein>
    <submittedName>
        <fullName evidence="9">Acyltransferase</fullName>
    </submittedName>
</protein>
<dbReference type="EMBL" id="NMQW01000033">
    <property type="protein sequence ID" value="OXM84262.1"/>
    <property type="molecule type" value="Genomic_DNA"/>
</dbReference>
<dbReference type="GO" id="GO:0005886">
    <property type="term" value="C:plasma membrane"/>
    <property type="evidence" value="ECO:0007669"/>
    <property type="project" value="UniProtKB-SubCell"/>
</dbReference>
<keyword evidence="3" id="KW-1003">Cell membrane</keyword>
<feature type="transmembrane region" description="Helical" evidence="7">
    <location>
        <begin position="58"/>
        <end position="75"/>
    </location>
</feature>
<feature type="transmembrane region" description="Helical" evidence="7">
    <location>
        <begin position="290"/>
        <end position="312"/>
    </location>
</feature>
<sequence length="368" mass="42452">MGLQLVKKKTKLLELEIVRAIAILAVLIIHGTSEATVELPVGSGSQALYLAVNKLSNFAVPVFIFISGLVLFYRYHDDWSGKQAVTFYLKRVKQVLFPYLIWSLFYYLYNQWIFDRANLHFNLTEFGELLPWADASYHLYFMVIIVQFYLLFPLLVSLCRRWSWFAKSLFPIGIVIQAAFYSYNRWVEPLGHVPSLCVTYFSLFALGGYLGMHYDAFVAWINKHIRWVLPLSLLLGASFIGLFLLEEWKHVVLDGLWYTLIFNLYPMFAGMSFIWLGRQLLQRSPAWGKPLLTLGTLSFGVYLMHPAVLTFWRTHAVNNSGRMLDYHSYNLTAFLLSLIVPLLLLSIYNGFRKKLRASGKRTLPKGAA</sequence>
<evidence type="ECO:0000256" key="6">
    <source>
        <dbReference type="ARBA" id="ARBA00023136"/>
    </source>
</evidence>
<comment type="caution">
    <text evidence="9">The sequence shown here is derived from an EMBL/GenBank/DDBJ whole genome shotgun (WGS) entry which is preliminary data.</text>
</comment>
<feature type="transmembrane region" description="Helical" evidence="7">
    <location>
        <begin position="332"/>
        <end position="351"/>
    </location>
</feature>
<comment type="similarity">
    <text evidence="2">Belongs to the acyltransferase 3 family.</text>
</comment>
<dbReference type="Pfam" id="PF01757">
    <property type="entry name" value="Acyl_transf_3"/>
    <property type="match status" value="1"/>
</dbReference>
<dbReference type="Proteomes" id="UP000215509">
    <property type="component" value="Unassembled WGS sequence"/>
</dbReference>
<gene>
    <name evidence="9" type="ORF">CF651_20980</name>
</gene>
<evidence type="ECO:0000259" key="8">
    <source>
        <dbReference type="Pfam" id="PF01757"/>
    </source>
</evidence>
<evidence type="ECO:0000313" key="9">
    <source>
        <dbReference type="EMBL" id="OXM84262.1"/>
    </source>
</evidence>
<dbReference type="PANTHER" id="PTHR40074">
    <property type="entry name" value="O-ACETYLTRANSFERASE WECH"/>
    <property type="match status" value="1"/>
</dbReference>
<dbReference type="PANTHER" id="PTHR40074:SF2">
    <property type="entry name" value="O-ACETYLTRANSFERASE WECH"/>
    <property type="match status" value="1"/>
</dbReference>
<feature type="transmembrane region" description="Helical" evidence="7">
    <location>
        <begin position="164"/>
        <end position="181"/>
    </location>
</feature>
<dbReference type="GO" id="GO:0016413">
    <property type="term" value="F:O-acetyltransferase activity"/>
    <property type="evidence" value="ECO:0007669"/>
    <property type="project" value="TreeGrafter"/>
</dbReference>
<evidence type="ECO:0000256" key="1">
    <source>
        <dbReference type="ARBA" id="ARBA00004651"/>
    </source>
</evidence>
<name>A0A229ULL1_9BACL</name>
<keyword evidence="9" id="KW-0012">Acyltransferase</keyword>
<dbReference type="AlphaFoldDB" id="A0A229ULL1"/>